<dbReference type="PROSITE" id="PS51257">
    <property type="entry name" value="PROKAR_LIPOPROTEIN"/>
    <property type="match status" value="1"/>
</dbReference>
<accession>A0ABU6P1A5</accession>
<evidence type="ECO:0008006" key="3">
    <source>
        <dbReference type="Google" id="ProtNLM"/>
    </source>
</evidence>
<evidence type="ECO:0000313" key="1">
    <source>
        <dbReference type="EMBL" id="MED4401921.1"/>
    </source>
</evidence>
<proteinExistence type="predicted"/>
<name>A0ABU6P1A5_9BACI</name>
<keyword evidence="2" id="KW-1185">Reference proteome</keyword>
<gene>
    <name evidence="1" type="ORF">P9271_11395</name>
</gene>
<dbReference type="RefSeq" id="WP_328015248.1">
    <property type="nucleotide sequence ID" value="NZ_JARTFS010000008.1"/>
</dbReference>
<dbReference type="Proteomes" id="UP001342826">
    <property type="component" value="Unassembled WGS sequence"/>
</dbReference>
<dbReference type="EMBL" id="JARTFS010000008">
    <property type="protein sequence ID" value="MED4401921.1"/>
    <property type="molecule type" value="Genomic_DNA"/>
</dbReference>
<protein>
    <recommendedName>
        <fullName evidence="3">Lipoprotein</fullName>
    </recommendedName>
</protein>
<sequence length="396" mass="45384">MKKFLVSCHLIVLLLLFLVGCEEKKMSMEPKQNTVTYKENFPVESSPALTKFMSTYFNQNNNLLVHYNNQFVYSKDNANAEEREIAYYEFNESVLEKSYGPLLGKKVSEKELDKIAQSQKKEWEQNELLADTKQYKLPSIVLKENNQLEVKTAEGEKTIDLPELLKEYGVKESDELVINMRQVNDQMFTLDIQDLDIEDPEEGILYIGLFIKPDLSDFTASKLMNKDLQAAIDSSKLDAYKDSFNKVGDSKRYALVFEDAILDLEENQIIEIKESDYLSNDGKYIYINGAKDKLEDGIQKIQTIENYAAGNDVYETEFMLDYEKIAKELEFVTSGIGLADINYFNEKYVVLSLTYNGKVVGEAGFTNVIIDLQNDKTSPIFYLVDLGLLSVDQMQD</sequence>
<comment type="caution">
    <text evidence="1">The sequence shown here is derived from an EMBL/GenBank/DDBJ whole genome shotgun (WGS) entry which is preliminary data.</text>
</comment>
<organism evidence="1 2">
    <name type="scientific">Metabacillus fastidiosus</name>
    <dbReference type="NCBI Taxonomy" id="1458"/>
    <lineage>
        <taxon>Bacteria</taxon>
        <taxon>Bacillati</taxon>
        <taxon>Bacillota</taxon>
        <taxon>Bacilli</taxon>
        <taxon>Bacillales</taxon>
        <taxon>Bacillaceae</taxon>
        <taxon>Metabacillus</taxon>
    </lineage>
</organism>
<evidence type="ECO:0000313" key="2">
    <source>
        <dbReference type="Proteomes" id="UP001342826"/>
    </source>
</evidence>
<reference evidence="1 2" key="1">
    <citation type="submission" date="2023-03" db="EMBL/GenBank/DDBJ databases">
        <title>Bacillus Genome Sequencing.</title>
        <authorList>
            <person name="Dunlap C."/>
        </authorList>
    </citation>
    <scope>NUCLEOTIDE SEQUENCE [LARGE SCALE GENOMIC DNA]</scope>
    <source>
        <strain evidence="1 2">NRS-1717</strain>
    </source>
</reference>